<keyword evidence="11" id="KW-1185">Reference proteome</keyword>
<dbReference type="SUPFAM" id="SSF100920">
    <property type="entry name" value="Heat shock protein 70kD (HSP70), peptide-binding domain"/>
    <property type="match status" value="1"/>
</dbReference>
<feature type="modified residue" description="Phosphothreonine; by autocatalysis" evidence="7">
    <location>
        <position position="197"/>
    </location>
</feature>
<proteinExistence type="evidence at transcript level"/>
<evidence type="ECO:0000256" key="7">
    <source>
        <dbReference type="HAMAP-Rule" id="MF_00332"/>
    </source>
</evidence>
<comment type="induction">
    <text evidence="7">By stress conditions e.g. heat shock.</text>
</comment>
<evidence type="ECO:0000256" key="1">
    <source>
        <dbReference type="ARBA" id="ARBA00007381"/>
    </source>
</evidence>
<evidence type="ECO:0000256" key="8">
    <source>
        <dbReference type="RuleBase" id="RU003322"/>
    </source>
</evidence>
<comment type="function">
    <text evidence="7">Acts as a chaperone.</text>
</comment>
<accession>A0ABR8DBV2</accession>
<dbReference type="RefSeq" id="WP_190477572.1">
    <property type="nucleotide sequence ID" value="NZ_JACJSG010000045.1"/>
</dbReference>
<dbReference type="PROSITE" id="PS00297">
    <property type="entry name" value="HSP70_1"/>
    <property type="match status" value="1"/>
</dbReference>
<dbReference type="Gene3D" id="2.60.34.10">
    <property type="entry name" value="Substrate Binding Domain Of DNAk, Chain A, domain 1"/>
    <property type="match status" value="1"/>
</dbReference>
<dbReference type="PANTHER" id="PTHR19375">
    <property type="entry name" value="HEAT SHOCK PROTEIN 70KDA"/>
    <property type="match status" value="1"/>
</dbReference>
<evidence type="ECO:0000256" key="3">
    <source>
        <dbReference type="ARBA" id="ARBA00022741"/>
    </source>
</evidence>
<comment type="similarity">
    <text evidence="1 7 8">Belongs to the heat shock protein 70 family.</text>
</comment>
<dbReference type="PROSITE" id="PS00329">
    <property type="entry name" value="HSP70_2"/>
    <property type="match status" value="1"/>
</dbReference>
<sequence>MGKVIGIDLGTTNSCVAVLEGGQPIVIANTEGGRTTPSIVGFGKSGDRLIGQLAKRQAVTNAENTIFSIKRFIGRRWDDTQTERDRVPYSCVKGRDETVDVQIRGRNFTPQEISAMVLQKLKQDAENFLGEAVTQAVITVPAYFTDAQRQATKDAGTIAGLEVLRIINEPTAAALAFGLEKQDQEQLILVFDLGGGTFDVSILQLGDGVFEVKATGGNNQLGGDDFDGCVVNWMIERFLQQEKVDLAQDKMALQRLREAAEKAKIELSSMASTSINLPFITADDSGPKHLEMELNRSKFEELVGHLIEATIEPMIQALKDADLKPQNIDKIILVGGSTRIPAVQNALIKFFNGKTPDRSINPDEAVALGAAIQAGVLGGEVDNLLLLDVTPLSLGIETLGEVFTKIIERNTTIPTSKSQVFSTAVDGQTSVEIHVLQGERAMARDNKSLGKFLLTGIPPAPRGVPQIEVSFEIDVNGILKVAAQDKGTGREQSIRITNTGGLTNNEVERMRQEAEVYAEEDKKRRELVELKNQADNLLIIYESTLKDNGEFIGEQMKVLASEKATLVQSLMTNPAISLKEFQQCLDDFQQTLFSIGADVYNRASSQNDDVTEAIADIGHISLASDTPPAPSGTLIPQFNFDFDDESTAQADYEAID</sequence>
<evidence type="ECO:0000256" key="9">
    <source>
        <dbReference type="SAM" id="Coils"/>
    </source>
</evidence>
<protein>
    <recommendedName>
        <fullName evidence="7">Chaperone protein DnaK</fullName>
    </recommendedName>
    <alternativeName>
        <fullName evidence="7">HSP70</fullName>
    </alternativeName>
    <alternativeName>
        <fullName evidence="7">Heat shock 70 kDa protein</fullName>
    </alternativeName>
    <alternativeName>
        <fullName evidence="7">Heat shock protein 70</fullName>
    </alternativeName>
</protein>
<dbReference type="Proteomes" id="UP000661112">
    <property type="component" value="Unassembled WGS sequence"/>
</dbReference>
<dbReference type="Pfam" id="PF00012">
    <property type="entry name" value="HSP70"/>
    <property type="match status" value="1"/>
</dbReference>
<dbReference type="Gene3D" id="3.90.640.10">
    <property type="entry name" value="Actin, Chain A, domain 4"/>
    <property type="match status" value="1"/>
</dbReference>
<organism evidence="10 11">
    <name type="scientific">Anabaena azotica FACHB-119</name>
    <dbReference type="NCBI Taxonomy" id="947527"/>
    <lineage>
        <taxon>Bacteria</taxon>
        <taxon>Bacillati</taxon>
        <taxon>Cyanobacteriota</taxon>
        <taxon>Cyanophyceae</taxon>
        <taxon>Nostocales</taxon>
        <taxon>Nostocaceae</taxon>
        <taxon>Anabaena</taxon>
        <taxon>Anabaena azotica</taxon>
    </lineage>
</organism>
<feature type="coiled-coil region" evidence="9">
    <location>
        <begin position="239"/>
        <end position="273"/>
    </location>
</feature>
<evidence type="ECO:0000256" key="5">
    <source>
        <dbReference type="ARBA" id="ARBA00023016"/>
    </source>
</evidence>
<keyword evidence="5 7" id="KW-0346">Stress response</keyword>
<evidence type="ECO:0000256" key="6">
    <source>
        <dbReference type="ARBA" id="ARBA00023186"/>
    </source>
</evidence>
<dbReference type="NCBIfam" id="NF009947">
    <property type="entry name" value="PRK13411.1"/>
    <property type="match status" value="1"/>
</dbReference>
<keyword evidence="4 7" id="KW-0067">ATP-binding</keyword>
<keyword evidence="6 7" id="KW-0143">Chaperone</keyword>
<reference evidence="10 11" key="1">
    <citation type="journal article" date="2020" name="ISME J.">
        <title>Comparative genomics reveals insights into cyanobacterial evolution and habitat adaptation.</title>
        <authorList>
            <person name="Chen M.Y."/>
            <person name="Teng W.K."/>
            <person name="Zhao L."/>
            <person name="Hu C.X."/>
            <person name="Zhou Y.K."/>
            <person name="Han B.P."/>
            <person name="Song L.R."/>
            <person name="Shu W.S."/>
        </authorList>
    </citation>
    <scope>NUCLEOTIDE SEQUENCE [LARGE SCALE GENOMIC DNA]</scope>
    <source>
        <strain evidence="10 11">FACHB-119</strain>
    </source>
</reference>
<dbReference type="PRINTS" id="PR00301">
    <property type="entry name" value="HEATSHOCK70"/>
</dbReference>
<evidence type="ECO:0000313" key="11">
    <source>
        <dbReference type="Proteomes" id="UP000661112"/>
    </source>
</evidence>
<dbReference type="InterPro" id="IPR013126">
    <property type="entry name" value="Hsp_70_fam"/>
</dbReference>
<dbReference type="InterPro" id="IPR029047">
    <property type="entry name" value="HSP70_peptide-bd_sf"/>
</dbReference>
<gene>
    <name evidence="7 10" type="primary">dnaK</name>
    <name evidence="10" type="ORF">H6G83_26455</name>
</gene>
<evidence type="ECO:0000256" key="2">
    <source>
        <dbReference type="ARBA" id="ARBA00022553"/>
    </source>
</evidence>
<dbReference type="InterPro" id="IPR012725">
    <property type="entry name" value="Chaperone_DnaK"/>
</dbReference>
<dbReference type="HAMAP" id="MF_00332">
    <property type="entry name" value="DnaK"/>
    <property type="match status" value="1"/>
</dbReference>
<dbReference type="InterPro" id="IPR018181">
    <property type="entry name" value="Heat_shock_70_CS"/>
</dbReference>
<dbReference type="CDD" id="cd10234">
    <property type="entry name" value="ASKHA_NBD_HSP70_DnaK-like"/>
    <property type="match status" value="1"/>
</dbReference>
<dbReference type="EMBL" id="JACJSG010000045">
    <property type="protein sequence ID" value="MBD2504109.1"/>
    <property type="molecule type" value="Genomic_DNA"/>
</dbReference>
<keyword evidence="9" id="KW-0175">Coiled coil</keyword>
<dbReference type="Gene3D" id="3.30.420.40">
    <property type="match status" value="2"/>
</dbReference>
<dbReference type="NCBIfam" id="TIGR02350">
    <property type="entry name" value="prok_dnaK"/>
    <property type="match status" value="1"/>
</dbReference>
<keyword evidence="3 7" id="KW-0547">Nucleotide-binding</keyword>
<evidence type="ECO:0000313" key="10">
    <source>
        <dbReference type="EMBL" id="MBD2504109.1"/>
    </source>
</evidence>
<dbReference type="SUPFAM" id="SSF53067">
    <property type="entry name" value="Actin-like ATPase domain"/>
    <property type="match status" value="2"/>
</dbReference>
<dbReference type="NCBIfam" id="NF001413">
    <property type="entry name" value="PRK00290.1"/>
    <property type="match status" value="1"/>
</dbReference>
<evidence type="ECO:0000256" key="4">
    <source>
        <dbReference type="ARBA" id="ARBA00022840"/>
    </source>
</evidence>
<dbReference type="InterPro" id="IPR043129">
    <property type="entry name" value="ATPase_NBD"/>
</dbReference>
<comment type="caution">
    <text evidence="10">The sequence shown here is derived from an EMBL/GenBank/DDBJ whole genome shotgun (WGS) entry which is preliminary data.</text>
</comment>
<keyword evidence="2 7" id="KW-0597">Phosphoprotein</keyword>
<name>A0ABR8DBV2_9NOST</name>